<sequence length="54" mass="6132">MRPTAAPTLSSANRNVHCFWGRTYANSFVAVAIRENILLSLSATRLSIHWWCKI</sequence>
<accession>A0AAN8EYR8</accession>
<dbReference type="EMBL" id="WIXE01018819">
    <property type="protein sequence ID" value="KAK5970581.1"/>
    <property type="molecule type" value="Genomic_DNA"/>
</dbReference>
<gene>
    <name evidence="1" type="ORF">GCK32_021050</name>
</gene>
<dbReference type="AlphaFoldDB" id="A0AAN8EYR8"/>
<organism evidence="1 2">
    <name type="scientific">Trichostrongylus colubriformis</name>
    <name type="common">Black scour worm</name>
    <dbReference type="NCBI Taxonomy" id="6319"/>
    <lineage>
        <taxon>Eukaryota</taxon>
        <taxon>Metazoa</taxon>
        <taxon>Ecdysozoa</taxon>
        <taxon>Nematoda</taxon>
        <taxon>Chromadorea</taxon>
        <taxon>Rhabditida</taxon>
        <taxon>Rhabditina</taxon>
        <taxon>Rhabditomorpha</taxon>
        <taxon>Strongyloidea</taxon>
        <taxon>Trichostrongylidae</taxon>
        <taxon>Trichostrongylus</taxon>
    </lineage>
</organism>
<evidence type="ECO:0000313" key="1">
    <source>
        <dbReference type="EMBL" id="KAK5970581.1"/>
    </source>
</evidence>
<dbReference type="Proteomes" id="UP001331761">
    <property type="component" value="Unassembled WGS sequence"/>
</dbReference>
<comment type="caution">
    <text evidence="1">The sequence shown here is derived from an EMBL/GenBank/DDBJ whole genome shotgun (WGS) entry which is preliminary data.</text>
</comment>
<reference evidence="1 2" key="1">
    <citation type="submission" date="2019-10" db="EMBL/GenBank/DDBJ databases">
        <title>Assembly and Annotation for the nematode Trichostrongylus colubriformis.</title>
        <authorList>
            <person name="Martin J."/>
        </authorList>
    </citation>
    <scope>NUCLEOTIDE SEQUENCE [LARGE SCALE GENOMIC DNA]</scope>
    <source>
        <strain evidence="1">G859</strain>
        <tissue evidence="1">Whole worm</tissue>
    </source>
</reference>
<proteinExistence type="predicted"/>
<evidence type="ECO:0000313" key="2">
    <source>
        <dbReference type="Proteomes" id="UP001331761"/>
    </source>
</evidence>
<keyword evidence="2" id="KW-1185">Reference proteome</keyword>
<protein>
    <submittedName>
        <fullName evidence="1">Uncharacterized protein</fullName>
    </submittedName>
</protein>
<name>A0AAN8EYR8_TRICO</name>